<dbReference type="InterPro" id="IPR050339">
    <property type="entry name" value="CC_SR_Kinase"/>
</dbReference>
<protein>
    <recommendedName>
        <fullName evidence="7">Protein kinase domain-containing protein</fullName>
    </recommendedName>
</protein>
<feature type="domain" description="Protein kinase" evidence="7">
    <location>
        <begin position="404"/>
        <end position="615"/>
    </location>
</feature>
<name>A0A7R9QE81_9ACAR</name>
<evidence type="ECO:0000259" key="7">
    <source>
        <dbReference type="PROSITE" id="PS50011"/>
    </source>
</evidence>
<sequence>MYTDRDDPKGPVSPYGSGFTVSHTRAIDYFIWSIDNKGKFSTNWVLDEEPGVELPVHRLKRVDIEAEMGYYADEHRFGDNIYGCLGLGPNVVDGLFVNAFIQSPQTVPELCHQKIRTFINGYHFVLAMNNENHIYGWGDNRWGQLGRDVTKFNTRVAVYSKPERISYFDDKDVQQISCGSHHSLALTSSGQVYGWGRHRGGEVGCGDNRVDIIFKPILIEFRNNAKMQTIYCCKHQSFAITCDGLVFSWGHKSGDQLHCVFTPQVISTLIGIKAIASSYRMTYLLTNTGFLYEWGNQIGDTPIKLESINGLDELPKHDSNRVFINPPVVLKRGKIFKISDTNELIETKYNNFIDFYANEYQMTYKTLTIGGVVTSSECKAIDNTIDTQLSPQLSALSLRCGETFDELSAIGSGGFGTVYQMRHKNDEFDETETENALKEVQNLVKVSSQYVVQYYHSWLEYGFLFIQMELCSQSLTQLLEVKAHVFERQSGDPMDLYEYFITCEIFRQILEAVHHLHGLDPPIIHRDLKPDNILIDTNAGNGRFIKLCDFGLATVHDKRVHYRTIQKHTADVGDLRYQAPEVARGEKYGIKPDIYSLGLIGGEVFDVNVALIDAD</sequence>
<dbReference type="InterPro" id="IPR000408">
    <property type="entry name" value="Reg_chr_condens"/>
</dbReference>
<feature type="non-terminal residue" evidence="8">
    <location>
        <position position="1"/>
    </location>
</feature>
<dbReference type="GO" id="GO:0004672">
    <property type="term" value="F:protein kinase activity"/>
    <property type="evidence" value="ECO:0007669"/>
    <property type="project" value="InterPro"/>
</dbReference>
<dbReference type="InterPro" id="IPR000719">
    <property type="entry name" value="Prot_kinase_dom"/>
</dbReference>
<evidence type="ECO:0000256" key="5">
    <source>
        <dbReference type="ARBA" id="ARBA00037982"/>
    </source>
</evidence>
<feature type="repeat" description="RCC1" evidence="6">
    <location>
        <begin position="132"/>
        <end position="189"/>
    </location>
</feature>
<accession>A0A7R9QE81</accession>
<organism evidence="8">
    <name type="scientific">Oppiella nova</name>
    <dbReference type="NCBI Taxonomy" id="334625"/>
    <lineage>
        <taxon>Eukaryota</taxon>
        <taxon>Metazoa</taxon>
        <taxon>Ecdysozoa</taxon>
        <taxon>Arthropoda</taxon>
        <taxon>Chelicerata</taxon>
        <taxon>Arachnida</taxon>
        <taxon>Acari</taxon>
        <taxon>Acariformes</taxon>
        <taxon>Sarcoptiformes</taxon>
        <taxon>Oribatida</taxon>
        <taxon>Brachypylina</taxon>
        <taxon>Oppioidea</taxon>
        <taxon>Oppiidae</taxon>
        <taxon>Oppiella</taxon>
    </lineage>
</organism>
<keyword evidence="3" id="KW-0418">Kinase</keyword>
<dbReference type="EMBL" id="CAJPVJ010000732">
    <property type="protein sequence ID" value="CAG2163265.1"/>
    <property type="molecule type" value="Genomic_DNA"/>
</dbReference>
<evidence type="ECO:0000256" key="6">
    <source>
        <dbReference type="PROSITE-ProRule" id="PRU00235"/>
    </source>
</evidence>
<dbReference type="GO" id="GO:0005524">
    <property type="term" value="F:ATP binding"/>
    <property type="evidence" value="ECO:0007669"/>
    <property type="project" value="UniProtKB-KW"/>
</dbReference>
<feature type="repeat" description="RCC1" evidence="6">
    <location>
        <begin position="190"/>
        <end position="243"/>
    </location>
</feature>
<evidence type="ECO:0000256" key="1">
    <source>
        <dbReference type="ARBA" id="ARBA00022679"/>
    </source>
</evidence>
<proteinExistence type="inferred from homology"/>
<comment type="similarity">
    <text evidence="5">Belongs to the protein kinase superfamily. Ser/Thr protein kinase family. GCN2 subfamily.</text>
</comment>
<keyword evidence="4" id="KW-0067">ATP-binding</keyword>
<dbReference type="InterPro" id="IPR011009">
    <property type="entry name" value="Kinase-like_dom_sf"/>
</dbReference>
<reference evidence="8" key="1">
    <citation type="submission" date="2020-11" db="EMBL/GenBank/DDBJ databases">
        <authorList>
            <person name="Tran Van P."/>
        </authorList>
    </citation>
    <scope>NUCLEOTIDE SEQUENCE</scope>
</reference>
<dbReference type="PROSITE" id="PS00108">
    <property type="entry name" value="PROTEIN_KINASE_ST"/>
    <property type="match status" value="1"/>
</dbReference>
<dbReference type="Pfam" id="PF00415">
    <property type="entry name" value="RCC1"/>
    <property type="match status" value="2"/>
</dbReference>
<dbReference type="PROSITE" id="PS50012">
    <property type="entry name" value="RCC1_3"/>
    <property type="match status" value="2"/>
</dbReference>
<evidence type="ECO:0000313" key="9">
    <source>
        <dbReference type="Proteomes" id="UP000728032"/>
    </source>
</evidence>
<dbReference type="Gene3D" id="1.10.510.10">
    <property type="entry name" value="Transferase(Phosphotransferase) domain 1"/>
    <property type="match status" value="1"/>
</dbReference>
<dbReference type="SUPFAM" id="SSF50985">
    <property type="entry name" value="RCC1/BLIP-II"/>
    <property type="match status" value="1"/>
</dbReference>
<evidence type="ECO:0000256" key="4">
    <source>
        <dbReference type="ARBA" id="ARBA00022840"/>
    </source>
</evidence>
<gene>
    <name evidence="8" type="ORF">ONB1V03_LOCUS2848</name>
</gene>
<dbReference type="EMBL" id="OC915557">
    <property type="protein sequence ID" value="CAD7640963.1"/>
    <property type="molecule type" value="Genomic_DNA"/>
</dbReference>
<evidence type="ECO:0000256" key="3">
    <source>
        <dbReference type="ARBA" id="ARBA00022777"/>
    </source>
</evidence>
<dbReference type="SUPFAM" id="SSF56112">
    <property type="entry name" value="Protein kinase-like (PK-like)"/>
    <property type="match status" value="1"/>
</dbReference>
<dbReference type="SMART" id="SM00220">
    <property type="entry name" value="S_TKc"/>
    <property type="match status" value="1"/>
</dbReference>
<dbReference type="Gene3D" id="2.130.10.30">
    <property type="entry name" value="Regulator of chromosome condensation 1/beta-lactamase-inhibitor protein II"/>
    <property type="match status" value="1"/>
</dbReference>
<dbReference type="InterPro" id="IPR008271">
    <property type="entry name" value="Ser/Thr_kinase_AS"/>
</dbReference>
<dbReference type="PROSITE" id="PS50011">
    <property type="entry name" value="PROTEIN_KINASE_DOM"/>
    <property type="match status" value="1"/>
</dbReference>
<evidence type="ECO:0000313" key="8">
    <source>
        <dbReference type="EMBL" id="CAD7640963.1"/>
    </source>
</evidence>
<dbReference type="OrthoDB" id="10256179at2759"/>
<dbReference type="GO" id="GO:0005634">
    <property type="term" value="C:nucleus"/>
    <property type="evidence" value="ECO:0007669"/>
    <property type="project" value="TreeGrafter"/>
</dbReference>
<dbReference type="Gene3D" id="3.30.200.20">
    <property type="entry name" value="Phosphorylase Kinase, domain 1"/>
    <property type="match status" value="1"/>
</dbReference>
<dbReference type="InterPro" id="IPR009091">
    <property type="entry name" value="RCC1/BLIP-II"/>
</dbReference>
<dbReference type="Pfam" id="PF00069">
    <property type="entry name" value="Pkinase"/>
    <property type="match status" value="1"/>
</dbReference>
<dbReference type="Proteomes" id="UP000728032">
    <property type="component" value="Unassembled WGS sequence"/>
</dbReference>
<keyword evidence="2" id="KW-0547">Nucleotide-binding</keyword>
<dbReference type="GO" id="GO:0005737">
    <property type="term" value="C:cytoplasm"/>
    <property type="evidence" value="ECO:0007669"/>
    <property type="project" value="TreeGrafter"/>
</dbReference>
<dbReference type="AlphaFoldDB" id="A0A7R9QE81"/>
<keyword evidence="9" id="KW-1185">Reference proteome</keyword>
<keyword evidence="1" id="KW-0808">Transferase</keyword>
<dbReference type="PANTHER" id="PTHR11042">
    <property type="entry name" value="EUKARYOTIC TRANSLATION INITIATION FACTOR 2-ALPHA KINASE EIF2-ALPHA KINASE -RELATED"/>
    <property type="match status" value="1"/>
</dbReference>
<evidence type="ECO:0000256" key="2">
    <source>
        <dbReference type="ARBA" id="ARBA00022741"/>
    </source>
</evidence>
<dbReference type="PROSITE" id="PS00626">
    <property type="entry name" value="RCC1_2"/>
    <property type="match status" value="1"/>
</dbReference>